<dbReference type="Proteomes" id="UP001235547">
    <property type="component" value="Chromosome 2"/>
</dbReference>
<evidence type="ECO:0000313" key="3">
    <source>
        <dbReference type="Proteomes" id="UP001235547"/>
    </source>
</evidence>
<dbReference type="EMBL" id="CP120370">
    <property type="protein sequence ID" value="WEX80316.1"/>
    <property type="molecule type" value="Genomic_DNA"/>
</dbReference>
<dbReference type="InterPro" id="IPR029044">
    <property type="entry name" value="Nucleotide-diphossugar_trans"/>
</dbReference>
<keyword evidence="3" id="KW-1185">Reference proteome</keyword>
<dbReference type="InterPro" id="IPR001173">
    <property type="entry name" value="Glyco_trans_2-like"/>
</dbReference>
<protein>
    <submittedName>
        <fullName evidence="2">Glycosyltransferase</fullName>
        <ecNumber evidence="2">2.4.-.-</ecNumber>
    </submittedName>
</protein>
<feature type="domain" description="Glycosyltransferase 2-like" evidence="1">
    <location>
        <begin position="469"/>
        <end position="649"/>
    </location>
</feature>
<dbReference type="Pfam" id="PF00535">
    <property type="entry name" value="Glycos_transf_2"/>
    <property type="match status" value="1"/>
</dbReference>
<name>A0ABY8CNT2_9HYPH</name>
<sequence length="752" mass="82713">MTFDRTRGASSDFNNARTYRLGSAVSVLVWDLPGPLRATAKYTLAMPQQPVPLVSMMLPLADGRQRIFWAMRPGKEPESLQICAEGGSPLQTIVLQPARELPPLDVEALFADFAPEGRIKFLNNLLTVWRSAFRLSRDQLFSTVVEDALHALVAVPRLANIACQIAQGRHLIETAINAELGDITAIYAVGAGSISPLPLRFVVGRHADRGLQPCHFIVESPYPSPPVLFVLLGKKGIAIRELSGGSPRYSSLQKWWGENRSALELREFIVRQLSAYSEGGVATAIDLQVRVPLPARQIAISAMRPAAEIDLALALPGGLLAGGWSHDPTSILAGIDYLKEDGTAMPLDGNGYMFPGWARGADEGSKTDVTGFIAWLPFEEPLGPLLQPRFQMRLASGAVKPLVPKPQPFEPAAQRNRILRAVPSQHAIDPAFRTILAPALQDVEQRLGKTIEVSHAKDYGLPQKAPLVSIVVPLYRVLDFLRFQLSGMATDPWLVDNAEIIYVLDSPEIQDETEHLLGGLHLLHGLPMKLVVMNHNGGYARACNAGARFARGTVLVMLNSDVVPCAAGWLQPLTRRLLEQKKLGAVGPKLIFEDGSLQHAGLYFARDQRGIWLNHHFHKGMPGHYAPAQHARNVPAVTGACLVTRRDIYELVGGYTEDYVIGDYEDSDLCLKIRRIGFQIAYEPAACLYHFERRSIRRSQDYMRGVASQYNSWLHTERWDDDIVELMTGYLGAHAAETATPFSADAAERSAA</sequence>
<proteinExistence type="predicted"/>
<dbReference type="RefSeq" id="WP_280731017.1">
    <property type="nucleotide sequence ID" value="NZ_CP120367.1"/>
</dbReference>
<evidence type="ECO:0000313" key="2">
    <source>
        <dbReference type="EMBL" id="WEX80316.1"/>
    </source>
</evidence>
<keyword evidence="2" id="KW-0808">Transferase</keyword>
<accession>A0ABY8CNT2</accession>
<dbReference type="Gene3D" id="3.90.550.10">
    <property type="entry name" value="Spore Coat Polysaccharide Biosynthesis Protein SpsA, Chain A"/>
    <property type="match status" value="1"/>
</dbReference>
<organism evidence="2 3">
    <name type="scientific">Sinorhizobium numidicum</name>
    <dbReference type="NCBI Taxonomy" id="680248"/>
    <lineage>
        <taxon>Bacteria</taxon>
        <taxon>Pseudomonadati</taxon>
        <taxon>Pseudomonadota</taxon>
        <taxon>Alphaproteobacteria</taxon>
        <taxon>Hyphomicrobiales</taxon>
        <taxon>Rhizobiaceae</taxon>
        <taxon>Sinorhizobium/Ensifer group</taxon>
        <taxon>Sinorhizobium</taxon>
    </lineage>
</organism>
<dbReference type="EC" id="2.4.-.-" evidence="2"/>
<evidence type="ECO:0000259" key="1">
    <source>
        <dbReference type="Pfam" id="PF00535"/>
    </source>
</evidence>
<gene>
    <name evidence="2" type="ORF">PYH38_001738</name>
</gene>
<reference evidence="2 3" key="1">
    <citation type="submission" date="2023-03" db="EMBL/GenBank/DDBJ databases">
        <authorList>
            <person name="Kaur S."/>
            <person name="Espinosa-Saiz D."/>
            <person name="Velazquez E."/>
            <person name="Menendez E."/>
            <person name="diCenzo G.C."/>
        </authorList>
    </citation>
    <scope>NUCLEOTIDE SEQUENCE [LARGE SCALE GENOMIC DNA]</scope>
    <source>
        <strain evidence="2 3">LMG 27395</strain>
    </source>
</reference>
<keyword evidence="2" id="KW-0328">Glycosyltransferase</keyword>
<dbReference type="PANTHER" id="PTHR43179:SF7">
    <property type="entry name" value="RHAMNOSYLTRANSFERASE WBBL"/>
    <property type="match status" value="1"/>
</dbReference>
<dbReference type="SUPFAM" id="SSF53448">
    <property type="entry name" value="Nucleotide-diphospho-sugar transferases"/>
    <property type="match status" value="1"/>
</dbReference>
<dbReference type="GO" id="GO:0016757">
    <property type="term" value="F:glycosyltransferase activity"/>
    <property type="evidence" value="ECO:0007669"/>
    <property type="project" value="UniProtKB-KW"/>
</dbReference>
<dbReference type="PANTHER" id="PTHR43179">
    <property type="entry name" value="RHAMNOSYLTRANSFERASE WBBL"/>
    <property type="match status" value="1"/>
</dbReference>